<dbReference type="InterPro" id="IPR036249">
    <property type="entry name" value="Thioredoxin-like_sf"/>
</dbReference>
<evidence type="ECO:0008006" key="3">
    <source>
        <dbReference type="Google" id="ProtNLM"/>
    </source>
</evidence>
<comment type="caution">
    <text evidence="1">The sequence shown here is derived from an EMBL/GenBank/DDBJ whole genome shotgun (WGS) entry which is preliminary data.</text>
</comment>
<dbReference type="SUPFAM" id="SSF52833">
    <property type="entry name" value="Thioredoxin-like"/>
    <property type="match status" value="1"/>
</dbReference>
<keyword evidence="2" id="KW-1185">Reference proteome</keyword>
<reference evidence="1" key="1">
    <citation type="submission" date="2022-06" db="EMBL/GenBank/DDBJ databases">
        <authorList>
            <person name="Dietemann V."/>
            <person name="Ory F."/>
            <person name="Dainat B."/>
            <person name="Oberhansli S."/>
        </authorList>
    </citation>
    <scope>NUCLEOTIDE SEQUENCE</scope>
    <source>
        <strain evidence="1">Ena-SAMPLE-TAB-26-04-2022-14:26:32:270-5432</strain>
    </source>
</reference>
<proteinExistence type="predicted"/>
<organism evidence="1 2">
    <name type="scientific">Paenibacillus melissococcoides</name>
    <dbReference type="NCBI Taxonomy" id="2912268"/>
    <lineage>
        <taxon>Bacteria</taxon>
        <taxon>Bacillati</taxon>
        <taxon>Bacillota</taxon>
        <taxon>Bacilli</taxon>
        <taxon>Bacillales</taxon>
        <taxon>Paenibacillaceae</taxon>
        <taxon>Paenibacillus</taxon>
    </lineage>
</organism>
<evidence type="ECO:0000313" key="2">
    <source>
        <dbReference type="Proteomes" id="UP001154322"/>
    </source>
</evidence>
<gene>
    <name evidence="1" type="ORF">WJ0W_001374</name>
</gene>
<dbReference type="Gene3D" id="3.40.30.10">
    <property type="entry name" value="Glutaredoxin"/>
    <property type="match status" value="1"/>
</dbReference>
<dbReference type="RefSeq" id="WP_213431495.1">
    <property type="nucleotide sequence ID" value="NZ_AP031286.1"/>
</dbReference>
<sequence length="154" mass="18006">MREIIKTQTHHKFLKSEHRNIPGLGDYLPSFCVDDKMNVYEYITDYLIVVVLSTTCSPCREALEVVYEFVNKTPNVNMIMLIDTDNESFLQVKELFEDKMNVFIASEEKIRTYFQGVPWGLSLNAHGQIVGSYPFDNLEWFEKIIYPVKNLILK</sequence>
<dbReference type="EMBL" id="CALYLO010000001">
    <property type="protein sequence ID" value="CAH8244136.1"/>
    <property type="molecule type" value="Genomic_DNA"/>
</dbReference>
<dbReference type="Proteomes" id="UP001154322">
    <property type="component" value="Unassembled WGS sequence"/>
</dbReference>
<evidence type="ECO:0000313" key="1">
    <source>
        <dbReference type="EMBL" id="CAH8244136.1"/>
    </source>
</evidence>
<name>A0ABN8TZC1_9BACL</name>
<protein>
    <recommendedName>
        <fullName evidence="3">Thioredoxin domain-containing protein</fullName>
    </recommendedName>
</protein>
<accession>A0ABN8TZC1</accession>